<dbReference type="RefSeq" id="WP_107243137.1">
    <property type="nucleotide sequence ID" value="NZ_PYMJ01000011.1"/>
</dbReference>
<dbReference type="AlphaFoldDB" id="A0A2T3JGS3"/>
<reference evidence="1 2" key="1">
    <citation type="submission" date="2018-01" db="EMBL/GenBank/DDBJ databases">
        <title>Whole genome sequencing of Histamine producing bacteria.</title>
        <authorList>
            <person name="Butler K."/>
        </authorList>
    </citation>
    <scope>NUCLEOTIDE SEQUENCE [LARGE SCALE GENOMIC DNA]</scope>
    <source>
        <strain evidence="1 2">JCM 12947</strain>
    </source>
</reference>
<evidence type="ECO:0000313" key="2">
    <source>
        <dbReference type="Proteomes" id="UP000240987"/>
    </source>
</evidence>
<organism evidence="1 2">
    <name type="scientific">Photobacterium frigidiphilum</name>
    <dbReference type="NCBI Taxonomy" id="264736"/>
    <lineage>
        <taxon>Bacteria</taxon>
        <taxon>Pseudomonadati</taxon>
        <taxon>Pseudomonadota</taxon>
        <taxon>Gammaproteobacteria</taxon>
        <taxon>Vibrionales</taxon>
        <taxon>Vibrionaceae</taxon>
        <taxon>Photobacterium</taxon>
    </lineage>
</organism>
<protein>
    <submittedName>
        <fullName evidence="1">Uncharacterized protein</fullName>
    </submittedName>
</protein>
<dbReference type="OrthoDB" id="5814213at2"/>
<evidence type="ECO:0000313" key="1">
    <source>
        <dbReference type="EMBL" id="PSU48159.1"/>
    </source>
</evidence>
<dbReference type="EMBL" id="PYMJ01000011">
    <property type="protein sequence ID" value="PSU48159.1"/>
    <property type="molecule type" value="Genomic_DNA"/>
</dbReference>
<gene>
    <name evidence="1" type="ORF">C9J12_13185</name>
</gene>
<keyword evidence="2" id="KW-1185">Reference proteome</keyword>
<comment type="caution">
    <text evidence="1">The sequence shown here is derived from an EMBL/GenBank/DDBJ whole genome shotgun (WGS) entry which is preliminary data.</text>
</comment>
<dbReference type="Proteomes" id="UP000240987">
    <property type="component" value="Unassembled WGS sequence"/>
</dbReference>
<accession>A0A2T3JGS3</accession>
<name>A0A2T3JGS3_9GAMM</name>
<sequence length="161" mass="17859">MNGSHLLIVLSSIMITACISDLYSKPIAKRNVDISTISEEYVKATRGGILDFTAAIPGKVYHPRDGYIAYERFWCLDEEKGSVDDYQLLINEVCELKGGDMKGSWCSDKQSQRALFSATIEQNQTTCTGGYDTTIIHTLEPISSSIASEWIAASEMLGYER</sequence>
<proteinExistence type="predicted"/>